<dbReference type="PANTHER" id="PTHR43765:SF2">
    <property type="entry name" value="2-DEHYDROPANTOATE 2-REDUCTASE"/>
    <property type="match status" value="1"/>
</dbReference>
<evidence type="ECO:0000259" key="13">
    <source>
        <dbReference type="Pfam" id="PF08546"/>
    </source>
</evidence>
<evidence type="ECO:0000256" key="11">
    <source>
        <dbReference type="RuleBase" id="RU362068"/>
    </source>
</evidence>
<dbReference type="InterPro" id="IPR013332">
    <property type="entry name" value="KPR_N"/>
</dbReference>
<dbReference type="InterPro" id="IPR008927">
    <property type="entry name" value="6-PGluconate_DH-like_C_sf"/>
</dbReference>
<evidence type="ECO:0000256" key="1">
    <source>
        <dbReference type="ARBA" id="ARBA00002919"/>
    </source>
</evidence>
<evidence type="ECO:0000259" key="12">
    <source>
        <dbReference type="Pfam" id="PF02558"/>
    </source>
</evidence>
<comment type="pathway">
    <text evidence="2 11">Cofactor biosynthesis; (R)-pantothenate biosynthesis; (R)-pantoate from 3-methyl-2-oxobutanoate: step 2/2.</text>
</comment>
<gene>
    <name evidence="14" type="ORF">K8U61_15880</name>
</gene>
<comment type="similarity">
    <text evidence="3 11">Belongs to the ketopantoate reductase family.</text>
</comment>
<dbReference type="Gene3D" id="3.40.50.720">
    <property type="entry name" value="NAD(P)-binding Rossmann-like Domain"/>
    <property type="match status" value="1"/>
</dbReference>
<dbReference type="InterPro" id="IPR036291">
    <property type="entry name" value="NAD(P)-bd_dom_sf"/>
</dbReference>
<accession>A0ABS7UFR6</accession>
<keyword evidence="6 11" id="KW-0566">Pantothenate biosynthesis</keyword>
<proteinExistence type="inferred from homology"/>
<dbReference type="PANTHER" id="PTHR43765">
    <property type="entry name" value="2-DEHYDROPANTOATE 2-REDUCTASE-RELATED"/>
    <property type="match status" value="1"/>
</dbReference>
<dbReference type="NCBIfam" id="TIGR00745">
    <property type="entry name" value="apbA_panE"/>
    <property type="match status" value="1"/>
</dbReference>
<dbReference type="Pfam" id="PF02558">
    <property type="entry name" value="ApbA"/>
    <property type="match status" value="1"/>
</dbReference>
<dbReference type="InterPro" id="IPR013328">
    <property type="entry name" value="6PGD_dom2"/>
</dbReference>
<dbReference type="Pfam" id="PF08546">
    <property type="entry name" value="ApbA_C"/>
    <property type="match status" value="1"/>
</dbReference>
<feature type="domain" description="Ketopantoate reductase C-terminal" evidence="13">
    <location>
        <begin position="182"/>
        <end position="299"/>
    </location>
</feature>
<keyword evidence="8 11" id="KW-0560">Oxidoreductase</keyword>
<dbReference type="Gene3D" id="1.10.1040.10">
    <property type="entry name" value="N-(1-d-carboxylethyl)-l-norvaline Dehydrogenase, domain 2"/>
    <property type="match status" value="1"/>
</dbReference>
<evidence type="ECO:0000256" key="8">
    <source>
        <dbReference type="ARBA" id="ARBA00023002"/>
    </source>
</evidence>
<evidence type="ECO:0000313" key="14">
    <source>
        <dbReference type="EMBL" id="MBZ5739655.1"/>
    </source>
</evidence>
<evidence type="ECO:0000256" key="2">
    <source>
        <dbReference type="ARBA" id="ARBA00004994"/>
    </source>
</evidence>
<dbReference type="SUPFAM" id="SSF48179">
    <property type="entry name" value="6-phosphogluconate dehydrogenase C-terminal domain-like"/>
    <property type="match status" value="1"/>
</dbReference>
<dbReference type="SUPFAM" id="SSF51735">
    <property type="entry name" value="NAD(P)-binding Rossmann-fold domains"/>
    <property type="match status" value="1"/>
</dbReference>
<dbReference type="EC" id="1.1.1.169" evidence="4 11"/>
<dbReference type="InterPro" id="IPR050838">
    <property type="entry name" value="Ketopantoate_reductase"/>
</dbReference>
<evidence type="ECO:0000256" key="10">
    <source>
        <dbReference type="ARBA" id="ARBA00048793"/>
    </source>
</evidence>
<evidence type="ECO:0000256" key="6">
    <source>
        <dbReference type="ARBA" id="ARBA00022655"/>
    </source>
</evidence>
<evidence type="ECO:0000256" key="4">
    <source>
        <dbReference type="ARBA" id="ARBA00013014"/>
    </source>
</evidence>
<keyword evidence="7 11" id="KW-0521">NADP</keyword>
<comment type="function">
    <text evidence="1 11">Catalyzes the NADPH-dependent reduction of ketopantoate into pantoic acid.</text>
</comment>
<organism evidence="14 15">
    <name type="scientific">Nocardioides mangrovi</name>
    <dbReference type="NCBI Taxonomy" id="2874580"/>
    <lineage>
        <taxon>Bacteria</taxon>
        <taxon>Bacillati</taxon>
        <taxon>Actinomycetota</taxon>
        <taxon>Actinomycetes</taxon>
        <taxon>Propionibacteriales</taxon>
        <taxon>Nocardioidaceae</taxon>
        <taxon>Nocardioides</taxon>
    </lineage>
</organism>
<comment type="catalytic activity">
    <reaction evidence="10 11">
        <text>(R)-pantoate + NADP(+) = 2-dehydropantoate + NADPH + H(+)</text>
        <dbReference type="Rhea" id="RHEA:16233"/>
        <dbReference type="ChEBI" id="CHEBI:11561"/>
        <dbReference type="ChEBI" id="CHEBI:15378"/>
        <dbReference type="ChEBI" id="CHEBI:15980"/>
        <dbReference type="ChEBI" id="CHEBI:57783"/>
        <dbReference type="ChEBI" id="CHEBI:58349"/>
        <dbReference type="EC" id="1.1.1.169"/>
    </reaction>
</comment>
<evidence type="ECO:0000256" key="9">
    <source>
        <dbReference type="ARBA" id="ARBA00032024"/>
    </source>
</evidence>
<evidence type="ECO:0000256" key="7">
    <source>
        <dbReference type="ARBA" id="ARBA00022857"/>
    </source>
</evidence>
<evidence type="ECO:0000256" key="3">
    <source>
        <dbReference type="ARBA" id="ARBA00007870"/>
    </source>
</evidence>
<feature type="domain" description="Ketopantoate reductase N-terminal" evidence="12">
    <location>
        <begin position="7"/>
        <end position="153"/>
    </location>
</feature>
<name>A0ABS7UFR6_9ACTN</name>
<dbReference type="InterPro" id="IPR003710">
    <property type="entry name" value="ApbA"/>
</dbReference>
<dbReference type="InterPro" id="IPR013752">
    <property type="entry name" value="KPA_reductase"/>
</dbReference>
<dbReference type="EMBL" id="JAIQZJ010000009">
    <property type="protein sequence ID" value="MBZ5739655.1"/>
    <property type="molecule type" value="Genomic_DNA"/>
</dbReference>
<evidence type="ECO:0000256" key="5">
    <source>
        <dbReference type="ARBA" id="ARBA00019465"/>
    </source>
</evidence>
<comment type="caution">
    <text evidence="14">The sequence shown here is derived from an EMBL/GenBank/DDBJ whole genome shotgun (WGS) entry which is preliminary data.</text>
</comment>
<sequence length="300" mass="31304">MAPVRYVVYGAGAVGGVIGAHLHLVGLPTTLVARGAHLDRVRADGLVLDTDDGRRAVAVPAAAGAADVAWTDDTVVLLTVKSHQTDAALDDLVAHAPPGAVVVVAQNGVANEAAVLRRFARTYAVCVMLPALHLEPGVVVQKCWPTPGILDVGRFPSGSDDVADRVAADLRTAGFESVARPDIMAWKHRKLLVNAVGDVSTLLPTGPEADQLAAAVLAEGEAALAAAGIPVVTAEQDDVRRGDVLRPRVDIADFRGNSLAQSITRGLPTEIDYRVGEIVLLGRLHGVATPASERVLRELK</sequence>
<keyword evidence="15" id="KW-1185">Reference proteome</keyword>
<dbReference type="GO" id="GO:0008677">
    <property type="term" value="F:2-dehydropantoate 2-reductase activity"/>
    <property type="evidence" value="ECO:0007669"/>
    <property type="project" value="UniProtKB-EC"/>
</dbReference>
<evidence type="ECO:0000313" key="15">
    <source>
        <dbReference type="Proteomes" id="UP000780875"/>
    </source>
</evidence>
<dbReference type="Proteomes" id="UP000780875">
    <property type="component" value="Unassembled WGS sequence"/>
</dbReference>
<protein>
    <recommendedName>
        <fullName evidence="5 11">2-dehydropantoate 2-reductase</fullName>
        <ecNumber evidence="4 11">1.1.1.169</ecNumber>
    </recommendedName>
    <alternativeName>
        <fullName evidence="9 11">Ketopantoate reductase</fullName>
    </alternativeName>
</protein>
<reference evidence="14 15" key="1">
    <citation type="submission" date="2021-09" db="EMBL/GenBank/DDBJ databases">
        <title>Whole genome sequence of Nocardioides sp. GBK3QG-3.</title>
        <authorList>
            <person name="Tuo L."/>
        </authorList>
    </citation>
    <scope>NUCLEOTIDE SEQUENCE [LARGE SCALE GENOMIC DNA]</scope>
    <source>
        <strain evidence="14 15">GBK3QG-3</strain>
    </source>
</reference>